<protein>
    <recommendedName>
        <fullName evidence="3">Prenyltransferase</fullName>
    </recommendedName>
</protein>
<organism evidence="1 2">
    <name type="scientific">Clostridium innocuum</name>
    <dbReference type="NCBI Taxonomy" id="1522"/>
    <lineage>
        <taxon>Bacteria</taxon>
        <taxon>Bacillati</taxon>
        <taxon>Bacillota</taxon>
        <taxon>Clostridia</taxon>
        <taxon>Eubacteriales</taxon>
        <taxon>Clostridiaceae</taxon>
        <taxon>Clostridium</taxon>
    </lineage>
</organism>
<evidence type="ECO:0008006" key="3">
    <source>
        <dbReference type="Google" id="ProtNLM"/>
    </source>
</evidence>
<evidence type="ECO:0000313" key="2">
    <source>
        <dbReference type="Proteomes" id="UP000260025"/>
    </source>
</evidence>
<accession>A0A3E2VZY2</accession>
<sequence>MHRNARGLELAKWRFYFEGGDAESVIDELQYYQNIDGGFGHALEADCWNPASAPSQMFYAIHILHELAYQDTTHPVIQNMLRYLESGKDMVDGFWVSILPSNNQYPHAPWWTKTDRKTFDVYMPNADICWFILKFAQKDSPLYDRAVSMVQRMLNLFLSQNEVEPHSLESMMFLLRELQKTDSSCGQLEDAATAHGIQLMRGLIEVNPDTWTAYCITPSFFIHDRLHPLYPEYRELLKLEVQRLMETRDADGCWDINWVWQEYESAYRLSANWWKSSVTMQKLMLYETFAEETGNAVC</sequence>
<dbReference type="EMBL" id="QVEV01000006">
    <property type="protein sequence ID" value="RGC17076.1"/>
    <property type="molecule type" value="Genomic_DNA"/>
</dbReference>
<dbReference type="OrthoDB" id="3286086at2"/>
<dbReference type="InterPro" id="IPR008930">
    <property type="entry name" value="Terpenoid_cyclase/PrenylTrfase"/>
</dbReference>
<dbReference type="SUPFAM" id="SSF48239">
    <property type="entry name" value="Terpenoid cyclases/Protein prenyltransferases"/>
    <property type="match status" value="1"/>
</dbReference>
<dbReference type="Proteomes" id="UP000260025">
    <property type="component" value="Unassembled WGS sequence"/>
</dbReference>
<comment type="caution">
    <text evidence="1">The sequence shown here is derived from an EMBL/GenBank/DDBJ whole genome shotgun (WGS) entry which is preliminary data.</text>
</comment>
<dbReference type="AlphaFoldDB" id="A0A3E2VZY2"/>
<proteinExistence type="predicted"/>
<name>A0A3E2VZY2_CLOIN</name>
<evidence type="ECO:0000313" key="1">
    <source>
        <dbReference type="EMBL" id="RGC17076.1"/>
    </source>
</evidence>
<gene>
    <name evidence="1" type="ORF">DXA38_06140</name>
</gene>
<reference evidence="1 2" key="1">
    <citation type="submission" date="2018-08" db="EMBL/GenBank/DDBJ databases">
        <title>A genome reference for cultivated species of the human gut microbiota.</title>
        <authorList>
            <person name="Zou Y."/>
            <person name="Xue W."/>
            <person name="Luo G."/>
        </authorList>
    </citation>
    <scope>NUCLEOTIDE SEQUENCE [LARGE SCALE GENOMIC DNA]</scope>
    <source>
        <strain evidence="1 2">OF01-2LB</strain>
    </source>
</reference>